<name>B4K317_DROGR</name>
<dbReference type="EMBL" id="CH920506">
    <property type="protein sequence ID" value="EDW04604.1"/>
    <property type="molecule type" value="Genomic_DNA"/>
</dbReference>
<dbReference type="AlphaFoldDB" id="B4K317"/>
<protein>
    <submittedName>
        <fullName evidence="1">GH25286</fullName>
    </submittedName>
</protein>
<evidence type="ECO:0000313" key="2">
    <source>
        <dbReference type="Proteomes" id="UP000001070"/>
    </source>
</evidence>
<dbReference type="InParanoid" id="B4K317"/>
<accession>B4K317</accession>
<sequence>MVYVVASVACFFVLQIRTAVGRKDEPSNWLHCKDALVVVVSMLILHAPDTCPGLLKLPQHLHKV</sequence>
<reference evidence="1 2" key="1">
    <citation type="journal article" date="2007" name="Nature">
        <title>Evolution of genes and genomes on the Drosophila phylogeny.</title>
        <authorList>
            <consortium name="Drosophila 12 Genomes Consortium"/>
            <person name="Clark A.G."/>
            <person name="Eisen M.B."/>
            <person name="Smith D.R."/>
            <person name="Bergman C.M."/>
            <person name="Oliver B."/>
            <person name="Markow T.A."/>
            <person name="Kaufman T.C."/>
            <person name="Kellis M."/>
            <person name="Gelbart W."/>
            <person name="Iyer V.N."/>
            <person name="Pollard D.A."/>
            <person name="Sackton T.B."/>
            <person name="Larracuente A.M."/>
            <person name="Singh N.D."/>
            <person name="Abad J.P."/>
            <person name="Abt D.N."/>
            <person name="Adryan B."/>
            <person name="Aguade M."/>
            <person name="Akashi H."/>
            <person name="Anderson W.W."/>
            <person name="Aquadro C.F."/>
            <person name="Ardell D.H."/>
            <person name="Arguello R."/>
            <person name="Artieri C.G."/>
            <person name="Barbash D.A."/>
            <person name="Barker D."/>
            <person name="Barsanti P."/>
            <person name="Batterham P."/>
            <person name="Batzoglou S."/>
            <person name="Begun D."/>
            <person name="Bhutkar A."/>
            <person name="Blanco E."/>
            <person name="Bosak S.A."/>
            <person name="Bradley R.K."/>
            <person name="Brand A.D."/>
            <person name="Brent M.R."/>
            <person name="Brooks A.N."/>
            <person name="Brown R.H."/>
            <person name="Butlin R.K."/>
            <person name="Caggese C."/>
            <person name="Calvi B.R."/>
            <person name="Bernardo de Carvalho A."/>
            <person name="Caspi A."/>
            <person name="Castrezana S."/>
            <person name="Celniker S.E."/>
            <person name="Chang J.L."/>
            <person name="Chapple C."/>
            <person name="Chatterji S."/>
            <person name="Chinwalla A."/>
            <person name="Civetta A."/>
            <person name="Clifton S.W."/>
            <person name="Comeron J.M."/>
            <person name="Costello J.C."/>
            <person name="Coyne J.A."/>
            <person name="Daub J."/>
            <person name="David R.G."/>
            <person name="Delcher A.L."/>
            <person name="Delehaunty K."/>
            <person name="Do C.B."/>
            <person name="Ebling H."/>
            <person name="Edwards K."/>
            <person name="Eickbush T."/>
            <person name="Evans J.D."/>
            <person name="Filipski A."/>
            <person name="Findeiss S."/>
            <person name="Freyhult E."/>
            <person name="Fulton L."/>
            <person name="Fulton R."/>
            <person name="Garcia A.C."/>
            <person name="Gardiner A."/>
            <person name="Garfield D.A."/>
            <person name="Garvin B.E."/>
            <person name="Gibson G."/>
            <person name="Gilbert D."/>
            <person name="Gnerre S."/>
            <person name="Godfrey J."/>
            <person name="Good R."/>
            <person name="Gotea V."/>
            <person name="Gravely B."/>
            <person name="Greenberg A.J."/>
            <person name="Griffiths-Jones S."/>
            <person name="Gross S."/>
            <person name="Guigo R."/>
            <person name="Gustafson E.A."/>
            <person name="Haerty W."/>
            <person name="Hahn M.W."/>
            <person name="Halligan D.L."/>
            <person name="Halpern A.L."/>
            <person name="Halter G.M."/>
            <person name="Han M.V."/>
            <person name="Heger A."/>
            <person name="Hillier L."/>
            <person name="Hinrichs A.S."/>
            <person name="Holmes I."/>
            <person name="Hoskins R.A."/>
            <person name="Hubisz M.J."/>
            <person name="Hultmark D."/>
            <person name="Huntley M.A."/>
            <person name="Jaffe D.B."/>
            <person name="Jagadeeshan S."/>
            <person name="Jeck W.R."/>
            <person name="Johnson J."/>
            <person name="Jones C.D."/>
            <person name="Jordan W.C."/>
            <person name="Karpen G.H."/>
            <person name="Kataoka E."/>
            <person name="Keightley P.D."/>
            <person name="Kheradpour P."/>
            <person name="Kirkness E.F."/>
            <person name="Koerich L.B."/>
            <person name="Kristiansen K."/>
            <person name="Kudrna D."/>
            <person name="Kulathinal R.J."/>
            <person name="Kumar S."/>
            <person name="Kwok R."/>
            <person name="Lander E."/>
            <person name="Langley C.H."/>
            <person name="Lapoint R."/>
            <person name="Lazzaro B.P."/>
            <person name="Lee S.J."/>
            <person name="Levesque L."/>
            <person name="Li R."/>
            <person name="Lin C.F."/>
            <person name="Lin M.F."/>
            <person name="Lindblad-Toh K."/>
            <person name="Llopart A."/>
            <person name="Long M."/>
            <person name="Low L."/>
            <person name="Lozovsky E."/>
            <person name="Lu J."/>
            <person name="Luo M."/>
            <person name="Machado C.A."/>
            <person name="Makalowski W."/>
            <person name="Marzo M."/>
            <person name="Matsuda M."/>
            <person name="Matzkin L."/>
            <person name="McAllister B."/>
            <person name="McBride C.S."/>
            <person name="McKernan B."/>
            <person name="McKernan K."/>
            <person name="Mendez-Lago M."/>
            <person name="Minx P."/>
            <person name="Mollenhauer M.U."/>
            <person name="Montooth K."/>
            <person name="Mount S.M."/>
            <person name="Mu X."/>
            <person name="Myers E."/>
            <person name="Negre B."/>
            <person name="Newfeld S."/>
            <person name="Nielsen R."/>
            <person name="Noor M.A."/>
            <person name="O'Grady P."/>
            <person name="Pachter L."/>
            <person name="Papaceit M."/>
            <person name="Parisi M.J."/>
            <person name="Parisi M."/>
            <person name="Parts L."/>
            <person name="Pedersen J.S."/>
            <person name="Pesole G."/>
            <person name="Phillippy A.M."/>
            <person name="Ponting C.P."/>
            <person name="Pop M."/>
            <person name="Porcelli D."/>
            <person name="Powell J.R."/>
            <person name="Prohaska S."/>
            <person name="Pruitt K."/>
            <person name="Puig M."/>
            <person name="Quesneville H."/>
            <person name="Ram K.R."/>
            <person name="Rand D."/>
            <person name="Rasmussen M.D."/>
            <person name="Reed L.K."/>
            <person name="Reenan R."/>
            <person name="Reily A."/>
            <person name="Remington K.A."/>
            <person name="Rieger T.T."/>
            <person name="Ritchie M.G."/>
            <person name="Robin C."/>
            <person name="Rogers Y.H."/>
            <person name="Rohde C."/>
            <person name="Rozas J."/>
            <person name="Rubenfield M.J."/>
            <person name="Ruiz A."/>
            <person name="Russo S."/>
            <person name="Salzberg S.L."/>
            <person name="Sanchez-Gracia A."/>
            <person name="Saranga D.J."/>
            <person name="Sato H."/>
            <person name="Schaeffer S.W."/>
            <person name="Schatz M.C."/>
            <person name="Schlenke T."/>
            <person name="Schwartz R."/>
            <person name="Segarra C."/>
            <person name="Singh R.S."/>
            <person name="Sirot L."/>
            <person name="Sirota M."/>
            <person name="Sisneros N.B."/>
            <person name="Smith C.D."/>
            <person name="Smith T.F."/>
            <person name="Spieth J."/>
            <person name="Stage D.E."/>
            <person name="Stark A."/>
            <person name="Stephan W."/>
            <person name="Strausberg R.L."/>
            <person name="Strempel S."/>
            <person name="Sturgill D."/>
            <person name="Sutton G."/>
            <person name="Sutton G.G."/>
            <person name="Tao W."/>
            <person name="Teichmann S."/>
            <person name="Tobari Y.N."/>
            <person name="Tomimura Y."/>
            <person name="Tsolas J.M."/>
            <person name="Valente V.L."/>
            <person name="Venter E."/>
            <person name="Venter J.C."/>
            <person name="Vicario S."/>
            <person name="Vieira F.G."/>
            <person name="Vilella A.J."/>
            <person name="Villasante A."/>
            <person name="Walenz B."/>
            <person name="Wang J."/>
            <person name="Wasserman M."/>
            <person name="Watts T."/>
            <person name="Wilson D."/>
            <person name="Wilson R.K."/>
            <person name="Wing R.A."/>
            <person name="Wolfner M.F."/>
            <person name="Wong A."/>
            <person name="Wong G.K."/>
            <person name="Wu C.I."/>
            <person name="Wu G."/>
            <person name="Yamamoto D."/>
            <person name="Yang H.P."/>
            <person name="Yang S.P."/>
            <person name="Yorke J.A."/>
            <person name="Yoshida K."/>
            <person name="Zdobnov E."/>
            <person name="Zhang P."/>
            <person name="Zhang Y."/>
            <person name="Zimin A.V."/>
            <person name="Baldwin J."/>
            <person name="Abdouelleil A."/>
            <person name="Abdulkadir J."/>
            <person name="Abebe A."/>
            <person name="Abera B."/>
            <person name="Abreu J."/>
            <person name="Acer S.C."/>
            <person name="Aftuck L."/>
            <person name="Alexander A."/>
            <person name="An P."/>
            <person name="Anderson E."/>
            <person name="Anderson S."/>
            <person name="Arachi H."/>
            <person name="Azer M."/>
            <person name="Bachantsang P."/>
            <person name="Barry A."/>
            <person name="Bayul T."/>
            <person name="Berlin A."/>
            <person name="Bessette D."/>
            <person name="Bloom T."/>
            <person name="Blye J."/>
            <person name="Boguslavskiy L."/>
            <person name="Bonnet C."/>
            <person name="Boukhgalter B."/>
            <person name="Bourzgui I."/>
            <person name="Brown A."/>
            <person name="Cahill P."/>
            <person name="Channer S."/>
            <person name="Cheshatsang Y."/>
            <person name="Chuda L."/>
            <person name="Citroen M."/>
            <person name="Collymore A."/>
            <person name="Cooke P."/>
            <person name="Costello M."/>
            <person name="D'Aco K."/>
            <person name="Daza R."/>
            <person name="De Haan G."/>
            <person name="DeGray S."/>
            <person name="DeMaso C."/>
            <person name="Dhargay N."/>
            <person name="Dooley K."/>
            <person name="Dooley E."/>
            <person name="Doricent M."/>
            <person name="Dorje P."/>
            <person name="Dorjee K."/>
            <person name="Dupes A."/>
            <person name="Elong R."/>
            <person name="Falk J."/>
            <person name="Farina A."/>
            <person name="Faro S."/>
            <person name="Ferguson D."/>
            <person name="Fisher S."/>
            <person name="Foley C.D."/>
            <person name="Franke A."/>
            <person name="Friedrich D."/>
            <person name="Gadbois L."/>
            <person name="Gearin G."/>
            <person name="Gearin C.R."/>
            <person name="Giannoukos G."/>
            <person name="Goode T."/>
            <person name="Graham J."/>
            <person name="Grandbois E."/>
            <person name="Grewal S."/>
            <person name="Gyaltsen K."/>
            <person name="Hafez N."/>
            <person name="Hagos B."/>
            <person name="Hall J."/>
            <person name="Henson C."/>
            <person name="Hollinger A."/>
            <person name="Honan T."/>
            <person name="Huard M.D."/>
            <person name="Hughes L."/>
            <person name="Hurhula B."/>
            <person name="Husby M.E."/>
            <person name="Kamat A."/>
            <person name="Kanga B."/>
            <person name="Kashin S."/>
            <person name="Khazanovich D."/>
            <person name="Kisner P."/>
            <person name="Lance K."/>
            <person name="Lara M."/>
            <person name="Lee W."/>
            <person name="Lennon N."/>
            <person name="Letendre F."/>
            <person name="LeVine R."/>
            <person name="Lipovsky A."/>
            <person name="Liu X."/>
            <person name="Liu J."/>
            <person name="Liu S."/>
            <person name="Lokyitsang T."/>
            <person name="Lokyitsang Y."/>
            <person name="Lubonja R."/>
            <person name="Lui A."/>
            <person name="MacDonald P."/>
            <person name="Magnisalis V."/>
            <person name="Maru K."/>
            <person name="Matthews C."/>
            <person name="McCusker W."/>
            <person name="McDonough S."/>
            <person name="Mehta T."/>
            <person name="Meldrim J."/>
            <person name="Meneus L."/>
            <person name="Mihai O."/>
            <person name="Mihalev A."/>
            <person name="Mihova T."/>
            <person name="Mittelman R."/>
            <person name="Mlenga V."/>
            <person name="Montmayeur A."/>
            <person name="Mulrain L."/>
            <person name="Navidi A."/>
            <person name="Naylor J."/>
            <person name="Negash T."/>
            <person name="Nguyen T."/>
            <person name="Nguyen N."/>
            <person name="Nicol R."/>
            <person name="Norbu C."/>
            <person name="Norbu N."/>
            <person name="Novod N."/>
            <person name="O'Neill B."/>
            <person name="Osman S."/>
            <person name="Markiewicz E."/>
            <person name="Oyono O.L."/>
            <person name="Patti C."/>
            <person name="Phunkhang P."/>
            <person name="Pierre F."/>
            <person name="Priest M."/>
            <person name="Raghuraman S."/>
            <person name="Rege F."/>
            <person name="Reyes R."/>
            <person name="Rise C."/>
            <person name="Rogov P."/>
            <person name="Ross K."/>
            <person name="Ryan E."/>
            <person name="Settipalli S."/>
            <person name="Shea T."/>
            <person name="Sherpa N."/>
            <person name="Shi L."/>
            <person name="Shih D."/>
            <person name="Sparrow T."/>
            <person name="Spaulding J."/>
            <person name="Stalker J."/>
            <person name="Stange-Thomann N."/>
            <person name="Stavropoulos S."/>
            <person name="Stone C."/>
            <person name="Strader C."/>
            <person name="Tesfaye S."/>
            <person name="Thomson T."/>
            <person name="Thoulutsang Y."/>
            <person name="Thoulutsang D."/>
            <person name="Topham K."/>
            <person name="Topping I."/>
            <person name="Tsamla T."/>
            <person name="Vassiliev H."/>
            <person name="Vo A."/>
            <person name="Wangchuk T."/>
            <person name="Wangdi T."/>
            <person name="Weiand M."/>
            <person name="Wilkinson J."/>
            <person name="Wilson A."/>
            <person name="Yadav S."/>
            <person name="Young G."/>
            <person name="Yu Q."/>
            <person name="Zembek L."/>
            <person name="Zhong D."/>
            <person name="Zimmer A."/>
            <person name="Zwirko Z."/>
            <person name="Jaffe D.B."/>
            <person name="Alvarez P."/>
            <person name="Brockman W."/>
            <person name="Butler J."/>
            <person name="Chin C."/>
            <person name="Gnerre S."/>
            <person name="Grabherr M."/>
            <person name="Kleber M."/>
            <person name="Mauceli E."/>
            <person name="MacCallum I."/>
        </authorList>
    </citation>
    <scope>NUCLEOTIDE SEQUENCE [LARGE SCALE GENOMIC DNA]</scope>
    <source>
        <strain evidence="2">Tucson 15287-2541.00</strain>
    </source>
</reference>
<proteinExistence type="predicted"/>
<dbReference type="HOGENOM" id="CLU_2869920_0_0_1"/>
<evidence type="ECO:0000313" key="1">
    <source>
        <dbReference type="EMBL" id="EDW04604.1"/>
    </source>
</evidence>
<organism evidence="2">
    <name type="scientific">Drosophila grimshawi</name>
    <name type="common">Hawaiian fruit fly</name>
    <name type="synonym">Idiomyia grimshawi</name>
    <dbReference type="NCBI Taxonomy" id="7222"/>
    <lineage>
        <taxon>Eukaryota</taxon>
        <taxon>Metazoa</taxon>
        <taxon>Ecdysozoa</taxon>
        <taxon>Arthropoda</taxon>
        <taxon>Hexapoda</taxon>
        <taxon>Insecta</taxon>
        <taxon>Pterygota</taxon>
        <taxon>Neoptera</taxon>
        <taxon>Endopterygota</taxon>
        <taxon>Diptera</taxon>
        <taxon>Brachycera</taxon>
        <taxon>Muscomorpha</taxon>
        <taxon>Ephydroidea</taxon>
        <taxon>Drosophilidae</taxon>
        <taxon>Drosophila</taxon>
        <taxon>Hawaiian Drosophila</taxon>
    </lineage>
</organism>
<dbReference type="Proteomes" id="UP000001070">
    <property type="component" value="Unassembled WGS sequence"/>
</dbReference>
<keyword evidence="2" id="KW-1185">Reference proteome</keyword>
<gene>
    <name evidence="1" type="primary">Dgri\GH25286</name>
    <name evidence="1" type="ORF">Dgri_GH25286</name>
</gene>